<reference evidence="1" key="1">
    <citation type="submission" date="2023-04" db="EMBL/GenBank/DDBJ databases">
        <title>A chromosome-level genome assembly of the parasitoid wasp Eretmocerus hayati.</title>
        <authorList>
            <person name="Zhong Y."/>
            <person name="Liu S."/>
            <person name="Liu Y."/>
        </authorList>
    </citation>
    <scope>NUCLEOTIDE SEQUENCE</scope>
    <source>
        <strain evidence="1">ZJU_SS_LIU_2023</strain>
    </source>
</reference>
<evidence type="ECO:0000313" key="1">
    <source>
        <dbReference type="EMBL" id="KAJ8664862.1"/>
    </source>
</evidence>
<comment type="caution">
    <text evidence="1">The sequence shown here is derived from an EMBL/GenBank/DDBJ whole genome shotgun (WGS) entry which is preliminary data.</text>
</comment>
<proteinExistence type="predicted"/>
<organism evidence="1 2">
    <name type="scientific">Eretmocerus hayati</name>
    <dbReference type="NCBI Taxonomy" id="131215"/>
    <lineage>
        <taxon>Eukaryota</taxon>
        <taxon>Metazoa</taxon>
        <taxon>Ecdysozoa</taxon>
        <taxon>Arthropoda</taxon>
        <taxon>Hexapoda</taxon>
        <taxon>Insecta</taxon>
        <taxon>Pterygota</taxon>
        <taxon>Neoptera</taxon>
        <taxon>Endopterygota</taxon>
        <taxon>Hymenoptera</taxon>
        <taxon>Apocrita</taxon>
        <taxon>Proctotrupomorpha</taxon>
        <taxon>Chalcidoidea</taxon>
        <taxon>Aphelinidae</taxon>
        <taxon>Aphelininae</taxon>
        <taxon>Eretmocerus</taxon>
    </lineage>
</organism>
<keyword evidence="2" id="KW-1185">Reference proteome</keyword>
<dbReference type="EMBL" id="CM056744">
    <property type="protein sequence ID" value="KAJ8664862.1"/>
    <property type="molecule type" value="Genomic_DNA"/>
</dbReference>
<accession>A0ACC2N183</accession>
<name>A0ACC2N183_9HYME</name>
<protein>
    <submittedName>
        <fullName evidence="1">Uncharacterized protein</fullName>
    </submittedName>
</protein>
<sequence length="280" mass="32463">MSHLDKSKKNSSDESDQEFFLPQWTANNILRAMMGFVSSDNPKKSIHRIFYWSLITISMNYSMYAFSGIFTVKMVPQVLPFDSVNESLNYGLPVYVPDFLYEALEPIGFSRLKKMAQITYHVDCLKELAKKRDRICVALHFYARHFVHNLTINEGRASIRLGETPFHEDNLAFAYARNSPFVERFDEMMTRIFESGIPNSWSSQLDYHKIRGPSDGSEKSYVDLSRLVMLLTIGMTISVACFILEMTFSSKSMSDIFDCGVNMWHLIVTFIRWIWNRTGE</sequence>
<dbReference type="Proteomes" id="UP001239111">
    <property type="component" value="Chromosome 4"/>
</dbReference>
<gene>
    <name evidence="1" type="ORF">QAD02_006524</name>
</gene>
<evidence type="ECO:0000313" key="2">
    <source>
        <dbReference type="Proteomes" id="UP001239111"/>
    </source>
</evidence>